<reference evidence="1" key="1">
    <citation type="submission" date="2013-11" db="EMBL/GenBank/DDBJ databases">
        <title>Microbial diversity, functional groups and degradation webs in Northern and Southern Mediterranean and Red Sea marine crude oil polluted sites.</title>
        <authorList>
            <person name="Daffonchio D."/>
            <person name="Mapelli F."/>
            <person name="Ferrer M."/>
            <person name="Richter M."/>
            <person name="Cherif A."/>
            <person name="Malkawi H.I."/>
            <person name="Yakimov M.M."/>
            <person name="Abdel-Fattah Y.R."/>
            <person name="Blaghen M."/>
            <person name="Golyshin P.N."/>
            <person name="Kalogerakis N."/>
            <person name="Boon N."/>
            <person name="Magagnini M."/>
            <person name="Fava F."/>
        </authorList>
    </citation>
    <scope>NUCLEOTIDE SEQUENCE</scope>
</reference>
<accession>A0A1B6NSH9</accession>
<dbReference type="Gene3D" id="1.10.760.10">
    <property type="entry name" value="Cytochrome c-like domain"/>
    <property type="match status" value="1"/>
</dbReference>
<proteinExistence type="predicted"/>
<gene>
    <name evidence="1" type="ORF">MGSAQ_002087</name>
</gene>
<dbReference type="GO" id="GO:0020037">
    <property type="term" value="F:heme binding"/>
    <property type="evidence" value="ECO:0007669"/>
    <property type="project" value="InterPro"/>
</dbReference>
<dbReference type="GO" id="GO:0009055">
    <property type="term" value="F:electron transfer activity"/>
    <property type="evidence" value="ECO:0007669"/>
    <property type="project" value="InterPro"/>
</dbReference>
<comment type="caution">
    <text evidence="1">The sequence shown here is derived from an EMBL/GenBank/DDBJ whole genome shotgun (WGS) entry which is preliminary data.</text>
</comment>
<dbReference type="SUPFAM" id="SSF46626">
    <property type="entry name" value="Cytochrome c"/>
    <property type="match status" value="1"/>
</dbReference>
<dbReference type="EMBL" id="AYSL01001165">
    <property type="protein sequence ID" value="KTF06419.1"/>
    <property type="molecule type" value="Genomic_DNA"/>
</dbReference>
<name>A0A1B6NSH9_9ZZZZ</name>
<organism evidence="1">
    <name type="scientific">marine sediment metagenome</name>
    <dbReference type="NCBI Taxonomy" id="412755"/>
    <lineage>
        <taxon>unclassified sequences</taxon>
        <taxon>metagenomes</taxon>
        <taxon>ecological metagenomes</taxon>
    </lineage>
</organism>
<protein>
    <submittedName>
        <fullName evidence="1">Cytochrome c oxidase subunit II</fullName>
    </submittedName>
</protein>
<evidence type="ECO:0000313" key="1">
    <source>
        <dbReference type="EMBL" id="KTF06419.1"/>
    </source>
</evidence>
<dbReference type="InterPro" id="IPR036909">
    <property type="entry name" value="Cyt_c-like_dom_sf"/>
</dbReference>
<dbReference type="AlphaFoldDB" id="A0A1B6NSH9"/>
<sequence length="65" mass="6989">MALEDQRGHIDIVLHGKSGTAMQAFSKMLSLKEIAAVVTYERNAWGNNTGDMVQAKDVNAVANGN</sequence>